<feature type="domain" description="Amidohydrolase-related" evidence="2">
    <location>
        <begin position="8"/>
        <end position="332"/>
    </location>
</feature>
<dbReference type="RefSeq" id="WP_147155866.1">
    <property type="nucleotide sequence ID" value="NZ_BKAJ01000168.1"/>
</dbReference>
<dbReference type="Gene3D" id="3.20.20.140">
    <property type="entry name" value="Metal-dependent hydrolases"/>
    <property type="match status" value="1"/>
</dbReference>
<dbReference type="InterPro" id="IPR032466">
    <property type="entry name" value="Metal_Hydrolase"/>
</dbReference>
<dbReference type="InterPro" id="IPR032465">
    <property type="entry name" value="ACMSD"/>
</dbReference>
<dbReference type="PANTHER" id="PTHR21240:SF28">
    <property type="entry name" value="ISO-OROTATE DECARBOXYLASE (EUROFUNG)"/>
    <property type="match status" value="1"/>
</dbReference>
<dbReference type="EMBL" id="BKAJ01000168">
    <property type="protein sequence ID" value="GEP60522.1"/>
    <property type="molecule type" value="Genomic_DNA"/>
</dbReference>
<proteinExistence type="predicted"/>
<dbReference type="SUPFAM" id="SSF51556">
    <property type="entry name" value="Metallo-dependent hydrolases"/>
    <property type="match status" value="1"/>
</dbReference>
<evidence type="ECO:0000259" key="2">
    <source>
        <dbReference type="Pfam" id="PF04909"/>
    </source>
</evidence>
<dbReference type="GO" id="GO:0016787">
    <property type="term" value="F:hydrolase activity"/>
    <property type="evidence" value="ECO:0007669"/>
    <property type="project" value="UniProtKB-KW"/>
</dbReference>
<organism evidence="3 4">
    <name type="scientific">Reyranella soli</name>
    <dbReference type="NCBI Taxonomy" id="1230389"/>
    <lineage>
        <taxon>Bacteria</taxon>
        <taxon>Pseudomonadati</taxon>
        <taxon>Pseudomonadota</taxon>
        <taxon>Alphaproteobacteria</taxon>
        <taxon>Hyphomicrobiales</taxon>
        <taxon>Reyranellaceae</taxon>
        <taxon>Reyranella</taxon>
    </lineage>
</organism>
<dbReference type="GO" id="GO:0005737">
    <property type="term" value="C:cytoplasm"/>
    <property type="evidence" value="ECO:0007669"/>
    <property type="project" value="TreeGrafter"/>
</dbReference>
<name>A0A512NNL6_9HYPH</name>
<sequence length="335" mass="36616">MSTSCCAIDVHTHVVPAHLPDERPEFAGLPWPSIKHTDACHAQVIISGKNYRAIDDACWSVPRRTEQMPGMDVAMQVLSPMPELLSYWLPTNAASVLARHVNETIAEMVRAAPDRFHGLGMVPLQDMDAAQHELEHAMHQLGLKGVEIATNVNGVALGHPSLEPFFAAAESLGAAIFVHPLRPAGMDRLVGPANLEQVVAFPCETALAIASVITGGLMKRHPRLRIGFSHGGGAFGQVLPRMQHAWTAMAPIKAAMDEPRATARKLFYDTLVYDETALRFLIDSYGSSQLMIGSDYPFSIMDRQPTRHSVNLGLSDAESDQLLFKNARRFLSLDA</sequence>
<accession>A0A512NNL6</accession>
<evidence type="ECO:0000313" key="3">
    <source>
        <dbReference type="EMBL" id="GEP60522.1"/>
    </source>
</evidence>
<dbReference type="OrthoDB" id="9799024at2"/>
<dbReference type="InterPro" id="IPR006680">
    <property type="entry name" value="Amidohydro-rel"/>
</dbReference>
<evidence type="ECO:0000313" key="4">
    <source>
        <dbReference type="Proteomes" id="UP000321058"/>
    </source>
</evidence>
<keyword evidence="3" id="KW-0378">Hydrolase</keyword>
<keyword evidence="1" id="KW-0456">Lyase</keyword>
<dbReference type="GO" id="GO:0019748">
    <property type="term" value="P:secondary metabolic process"/>
    <property type="evidence" value="ECO:0007669"/>
    <property type="project" value="TreeGrafter"/>
</dbReference>
<dbReference type="AlphaFoldDB" id="A0A512NNL6"/>
<dbReference type="Pfam" id="PF04909">
    <property type="entry name" value="Amidohydro_2"/>
    <property type="match status" value="1"/>
</dbReference>
<comment type="caution">
    <text evidence="3">The sequence shown here is derived from an EMBL/GenBank/DDBJ whole genome shotgun (WGS) entry which is preliminary data.</text>
</comment>
<dbReference type="GO" id="GO:0016831">
    <property type="term" value="F:carboxy-lyase activity"/>
    <property type="evidence" value="ECO:0007669"/>
    <property type="project" value="InterPro"/>
</dbReference>
<protein>
    <submittedName>
        <fullName evidence="3">Amidohydrolase</fullName>
    </submittedName>
</protein>
<dbReference type="Proteomes" id="UP000321058">
    <property type="component" value="Unassembled WGS sequence"/>
</dbReference>
<reference evidence="3 4" key="1">
    <citation type="submission" date="2019-07" db="EMBL/GenBank/DDBJ databases">
        <title>Whole genome shotgun sequence of Reyranella soli NBRC 108950.</title>
        <authorList>
            <person name="Hosoyama A."/>
            <person name="Uohara A."/>
            <person name="Ohji S."/>
            <person name="Ichikawa N."/>
        </authorList>
    </citation>
    <scope>NUCLEOTIDE SEQUENCE [LARGE SCALE GENOMIC DNA]</scope>
    <source>
        <strain evidence="3 4">NBRC 108950</strain>
    </source>
</reference>
<keyword evidence="4" id="KW-1185">Reference proteome</keyword>
<evidence type="ECO:0000256" key="1">
    <source>
        <dbReference type="ARBA" id="ARBA00023239"/>
    </source>
</evidence>
<dbReference type="PANTHER" id="PTHR21240">
    <property type="entry name" value="2-AMINO-3-CARBOXYLMUCONATE-6-SEMIALDEHYDE DECARBOXYLASE"/>
    <property type="match status" value="1"/>
</dbReference>
<gene>
    <name evidence="3" type="ORF">RSO01_76880</name>
</gene>